<keyword evidence="1" id="KW-1133">Transmembrane helix</keyword>
<feature type="transmembrane region" description="Helical" evidence="1">
    <location>
        <begin position="167"/>
        <end position="189"/>
    </location>
</feature>
<sequence length="194" mass="22863">MVIDNQIVKNKIASLSADASDHLDWSKHHNRIVNELIEKLNNPNIDISEREHLLKLLKTNTEQKTVFLEKANNSLQQINDLLTSGNSKNDFMSQFNIWIVKYKNFLSTLTVEQINYIINIIGYFIIISSLISIAAVLYGDFLIKYFKLEEKFPKIAKYIIIRRKFQWYYLNYNIIVILILSIFLIILNIENFFI</sequence>
<evidence type="ECO:0000256" key="1">
    <source>
        <dbReference type="SAM" id="Phobius"/>
    </source>
</evidence>
<geneLocation type="mitochondrion" evidence="2"/>
<keyword evidence="1" id="KW-0812">Transmembrane</keyword>
<organism evidence="2">
    <name type="scientific">Clavaria fumosa</name>
    <dbReference type="NCBI Taxonomy" id="264083"/>
    <lineage>
        <taxon>Eukaryota</taxon>
        <taxon>Fungi</taxon>
        <taxon>Dikarya</taxon>
        <taxon>Basidiomycota</taxon>
        <taxon>Agaricomycotina</taxon>
        <taxon>Agaricomycetes</taxon>
        <taxon>Agaricomycetidae</taxon>
        <taxon>Agaricales</taxon>
        <taxon>Clavariineae</taxon>
        <taxon>Clavariaceae</taxon>
        <taxon>Clavaria</taxon>
    </lineage>
</organism>
<dbReference type="EMBL" id="MT114157">
    <property type="protein sequence ID" value="QPZ51081.1"/>
    <property type="molecule type" value="Genomic_DNA"/>
</dbReference>
<protein>
    <recommendedName>
        <fullName evidence="3">LAGLIDADG endonuclease</fullName>
    </recommendedName>
</protein>
<accession>A0A7T3PCR7</accession>
<keyword evidence="1" id="KW-0472">Membrane</keyword>
<keyword evidence="2" id="KW-0496">Mitochondrion</keyword>
<gene>
    <name evidence="2" type="primary">orf194</name>
</gene>
<evidence type="ECO:0008006" key="3">
    <source>
        <dbReference type="Google" id="ProtNLM"/>
    </source>
</evidence>
<evidence type="ECO:0000313" key="2">
    <source>
        <dbReference type="EMBL" id="QPZ51081.1"/>
    </source>
</evidence>
<proteinExistence type="predicted"/>
<dbReference type="GeneID" id="65338491"/>
<reference evidence="2" key="1">
    <citation type="journal article" date="2020" name="IMA Fungus">
        <title>The 256 kb mitochondrial genome of Clavaria fumosa is the largest among phylum Basidiomycota and is rich in introns and intronic ORFs.</title>
        <authorList>
            <person name="Wang X."/>
            <person name="Wang Y."/>
            <person name="Yao W."/>
            <person name="Shen J."/>
            <person name="Chen M."/>
            <person name="Gao M."/>
            <person name="Ren J."/>
            <person name="Li Q."/>
            <person name="Liu N."/>
        </authorList>
    </citation>
    <scope>NUCLEOTIDE SEQUENCE</scope>
</reference>
<feature type="transmembrane region" description="Helical" evidence="1">
    <location>
        <begin position="120"/>
        <end position="146"/>
    </location>
</feature>
<name>A0A7T3PCR7_9AGAR</name>
<dbReference type="AlphaFoldDB" id="A0A7T3PCR7"/>
<dbReference type="RefSeq" id="YP_010130179.1">
    <property type="nucleotide sequence ID" value="NC_056336.1"/>
</dbReference>